<feature type="transmembrane region" description="Helical" evidence="1">
    <location>
        <begin position="76"/>
        <end position="98"/>
    </location>
</feature>
<accession>W7TGR6</accession>
<sequence length="173" mass="19956">MMSGAHRGHRSLTPSLSPSSLLYSGAYLWRGRRWREGRRCKRQPRPQLPSAPLSESLMPFSFLFTLMHTVVWHPSLAVAATQVLVREVAAAAAAGWLVMGESSVLKGRHYLQLFILALLFMFAIFTRKSIWIYYTVFIIFAGMIFIVDILFQDFQFVYDPDPNNWRRKTDPQD</sequence>
<dbReference type="AlphaFoldDB" id="W7TGR6"/>
<dbReference type="OrthoDB" id="38419at2759"/>
<dbReference type="EMBL" id="AZIL01002119">
    <property type="protein sequence ID" value="EWM22718.1"/>
    <property type="molecule type" value="Genomic_DNA"/>
</dbReference>
<reference evidence="2 3" key="1">
    <citation type="journal article" date="2014" name="Mol. Plant">
        <title>Chromosome Scale Genome Assembly and Transcriptome Profiling of Nannochloropsis gaditana in Nitrogen Depletion.</title>
        <authorList>
            <person name="Corteggiani Carpinelli E."/>
            <person name="Telatin A."/>
            <person name="Vitulo N."/>
            <person name="Forcato C."/>
            <person name="D'Angelo M."/>
            <person name="Schiavon R."/>
            <person name="Vezzi A."/>
            <person name="Giacometti G.M."/>
            <person name="Morosinotto T."/>
            <person name="Valle G."/>
        </authorList>
    </citation>
    <scope>NUCLEOTIDE SEQUENCE [LARGE SCALE GENOMIC DNA]</scope>
    <source>
        <strain evidence="2 3">B-31</strain>
    </source>
</reference>
<keyword evidence="1" id="KW-0812">Transmembrane</keyword>
<evidence type="ECO:0000313" key="2">
    <source>
        <dbReference type="EMBL" id="EWM22718.1"/>
    </source>
</evidence>
<keyword evidence="3" id="KW-1185">Reference proteome</keyword>
<keyword evidence="1" id="KW-1133">Transmembrane helix</keyword>
<evidence type="ECO:0000313" key="3">
    <source>
        <dbReference type="Proteomes" id="UP000019335"/>
    </source>
</evidence>
<dbReference type="Proteomes" id="UP000019335">
    <property type="component" value="Unassembled WGS sequence"/>
</dbReference>
<keyword evidence="1" id="KW-0472">Membrane</keyword>
<feature type="transmembrane region" description="Helical" evidence="1">
    <location>
        <begin position="110"/>
        <end position="125"/>
    </location>
</feature>
<evidence type="ECO:0000256" key="1">
    <source>
        <dbReference type="SAM" id="Phobius"/>
    </source>
</evidence>
<feature type="transmembrane region" description="Helical" evidence="1">
    <location>
        <begin position="131"/>
        <end position="151"/>
    </location>
</feature>
<gene>
    <name evidence="2" type="ORF">Naga_100641g2</name>
</gene>
<organism evidence="2 3">
    <name type="scientific">Nannochloropsis gaditana</name>
    <dbReference type="NCBI Taxonomy" id="72520"/>
    <lineage>
        <taxon>Eukaryota</taxon>
        <taxon>Sar</taxon>
        <taxon>Stramenopiles</taxon>
        <taxon>Ochrophyta</taxon>
        <taxon>Eustigmatophyceae</taxon>
        <taxon>Eustigmatales</taxon>
        <taxon>Monodopsidaceae</taxon>
        <taxon>Nannochloropsis</taxon>
    </lineage>
</organism>
<comment type="caution">
    <text evidence="2">The sequence shown here is derived from an EMBL/GenBank/DDBJ whole genome shotgun (WGS) entry which is preliminary data.</text>
</comment>
<name>W7TGR6_9STRA</name>
<proteinExistence type="predicted"/>
<protein>
    <submittedName>
        <fullName evidence="2">Uncharacterized protein</fullName>
    </submittedName>
</protein>